<organism evidence="2 3">
    <name type="scientific">Pinctada imbricata</name>
    <name type="common">Atlantic pearl-oyster</name>
    <name type="synonym">Pinctada martensii</name>
    <dbReference type="NCBI Taxonomy" id="66713"/>
    <lineage>
        <taxon>Eukaryota</taxon>
        <taxon>Metazoa</taxon>
        <taxon>Spiralia</taxon>
        <taxon>Lophotrochozoa</taxon>
        <taxon>Mollusca</taxon>
        <taxon>Bivalvia</taxon>
        <taxon>Autobranchia</taxon>
        <taxon>Pteriomorphia</taxon>
        <taxon>Pterioida</taxon>
        <taxon>Pterioidea</taxon>
        <taxon>Pteriidae</taxon>
        <taxon>Pinctada</taxon>
    </lineage>
</organism>
<evidence type="ECO:0000256" key="1">
    <source>
        <dbReference type="ARBA" id="ARBA00023002"/>
    </source>
</evidence>
<name>A0AA88YJD0_PINIB</name>
<protein>
    <submittedName>
        <fullName evidence="2">Uncharacterized protein</fullName>
    </submittedName>
</protein>
<dbReference type="GO" id="GO:0006631">
    <property type="term" value="P:fatty acid metabolic process"/>
    <property type="evidence" value="ECO:0007669"/>
    <property type="project" value="TreeGrafter"/>
</dbReference>
<keyword evidence="1" id="KW-0560">Oxidoreductase</keyword>
<dbReference type="InterPro" id="IPR036291">
    <property type="entry name" value="NAD(P)-bd_dom_sf"/>
</dbReference>
<gene>
    <name evidence="2" type="ORF">FSP39_013854</name>
</gene>
<dbReference type="Proteomes" id="UP001186944">
    <property type="component" value="Unassembled WGS sequence"/>
</dbReference>
<comment type="caution">
    <text evidence="2">The sequence shown here is derived from an EMBL/GenBank/DDBJ whole genome shotgun (WGS) entry which is preliminary data.</text>
</comment>
<dbReference type="EMBL" id="VSWD01000005">
    <property type="protein sequence ID" value="KAK3102776.1"/>
    <property type="molecule type" value="Genomic_DNA"/>
</dbReference>
<dbReference type="PANTHER" id="PTHR43658">
    <property type="entry name" value="SHORT-CHAIN DEHYDROGENASE/REDUCTASE"/>
    <property type="match status" value="1"/>
</dbReference>
<proteinExistence type="predicted"/>
<dbReference type="PANTHER" id="PTHR43658:SF8">
    <property type="entry name" value="17-BETA-HYDROXYSTEROID DEHYDROGENASE 14-RELATED"/>
    <property type="match status" value="1"/>
</dbReference>
<dbReference type="GO" id="GO:0008210">
    <property type="term" value="P:estrogen metabolic process"/>
    <property type="evidence" value="ECO:0007669"/>
    <property type="project" value="TreeGrafter"/>
</dbReference>
<dbReference type="GO" id="GO:0008209">
    <property type="term" value="P:androgen metabolic process"/>
    <property type="evidence" value="ECO:0007669"/>
    <property type="project" value="TreeGrafter"/>
</dbReference>
<evidence type="ECO:0000313" key="3">
    <source>
        <dbReference type="Proteomes" id="UP001186944"/>
    </source>
</evidence>
<dbReference type="Pfam" id="PF13561">
    <property type="entry name" value="adh_short_C2"/>
    <property type="match status" value="1"/>
</dbReference>
<evidence type="ECO:0000313" key="2">
    <source>
        <dbReference type="EMBL" id="KAK3102776.1"/>
    </source>
</evidence>
<accession>A0AA88YJD0</accession>
<dbReference type="SUPFAM" id="SSF51735">
    <property type="entry name" value="NAD(P)-binding Rossmann-fold domains"/>
    <property type="match status" value="1"/>
</dbReference>
<dbReference type="AlphaFoldDB" id="A0AA88YJD0"/>
<dbReference type="GO" id="GO:0005739">
    <property type="term" value="C:mitochondrion"/>
    <property type="evidence" value="ECO:0007669"/>
    <property type="project" value="TreeGrafter"/>
</dbReference>
<sequence>MTLPLARDLASHGVRANTIQIGHMDTELHMMKGPLSLIPFLISQIPFPKRFGYPEEYVHLVHTILDNPLINGEIIRLDGGVRFPFFKWTRP</sequence>
<dbReference type="Gene3D" id="3.40.50.720">
    <property type="entry name" value="NAD(P)-binding Rossmann-like Domain"/>
    <property type="match status" value="1"/>
</dbReference>
<dbReference type="InterPro" id="IPR002347">
    <property type="entry name" value="SDR_fam"/>
</dbReference>
<reference evidence="2" key="1">
    <citation type="submission" date="2019-08" db="EMBL/GenBank/DDBJ databases">
        <title>The improved chromosome-level genome for the pearl oyster Pinctada fucata martensii using PacBio sequencing and Hi-C.</title>
        <authorList>
            <person name="Zheng Z."/>
        </authorList>
    </citation>
    <scope>NUCLEOTIDE SEQUENCE</scope>
    <source>
        <strain evidence="2">ZZ-2019</strain>
        <tissue evidence="2">Adductor muscle</tissue>
    </source>
</reference>
<keyword evidence="3" id="KW-1185">Reference proteome</keyword>
<dbReference type="GO" id="GO:0004303">
    <property type="term" value="F:estradiol 17-beta-dehydrogenase [NAD(P)+] activity"/>
    <property type="evidence" value="ECO:0007669"/>
    <property type="project" value="TreeGrafter"/>
</dbReference>